<feature type="chain" id="PRO_5028477952" evidence="2">
    <location>
        <begin position="24"/>
        <end position="118"/>
    </location>
</feature>
<dbReference type="KEGG" id="mcal:110297722"/>
<dbReference type="InterPro" id="IPR015332">
    <property type="entry name" value="CH2-like"/>
</dbReference>
<dbReference type="AlphaFoldDB" id="A0A6P5Q6A4"/>
<evidence type="ECO:0000313" key="3">
    <source>
        <dbReference type="Proteomes" id="UP000515126"/>
    </source>
</evidence>
<dbReference type="Gene3D" id="1.20.920.50">
    <property type="match status" value="1"/>
</dbReference>
<proteinExistence type="inferred from homology"/>
<evidence type="ECO:0000256" key="1">
    <source>
        <dbReference type="ARBA" id="ARBA00008650"/>
    </source>
</evidence>
<keyword evidence="3" id="KW-1185">Reference proteome</keyword>
<protein>
    <submittedName>
        <fullName evidence="4">Secretoglobin family 2B member 2-like</fullName>
    </submittedName>
</protein>
<comment type="similarity">
    <text evidence="1">Belongs to the secretoglobin family.</text>
</comment>
<dbReference type="GO" id="GO:0005615">
    <property type="term" value="C:extracellular space"/>
    <property type="evidence" value="ECO:0007669"/>
    <property type="project" value="InterPro"/>
</dbReference>
<keyword evidence="2" id="KW-0732">Signal</keyword>
<organism evidence="3 4">
    <name type="scientific">Mus caroli</name>
    <name type="common">Ryukyu mouse</name>
    <name type="synonym">Ricefield mouse</name>
    <dbReference type="NCBI Taxonomy" id="10089"/>
    <lineage>
        <taxon>Eukaryota</taxon>
        <taxon>Metazoa</taxon>
        <taxon>Chordata</taxon>
        <taxon>Craniata</taxon>
        <taxon>Vertebrata</taxon>
        <taxon>Euteleostomi</taxon>
        <taxon>Mammalia</taxon>
        <taxon>Eutheria</taxon>
        <taxon>Euarchontoglires</taxon>
        <taxon>Glires</taxon>
        <taxon>Rodentia</taxon>
        <taxon>Myomorpha</taxon>
        <taxon>Muroidea</taxon>
        <taxon>Muridae</taxon>
        <taxon>Murinae</taxon>
        <taxon>Mus</taxon>
        <taxon>Mus</taxon>
    </lineage>
</organism>
<reference evidence="4" key="1">
    <citation type="submission" date="2025-08" db="UniProtKB">
        <authorList>
            <consortium name="RefSeq"/>
        </authorList>
    </citation>
    <scope>IDENTIFICATION</scope>
</reference>
<evidence type="ECO:0000313" key="4">
    <source>
        <dbReference type="RefSeq" id="XP_021022328.1"/>
    </source>
</evidence>
<accession>A0A6P5Q6A4</accession>
<dbReference type="GeneID" id="110297722"/>
<dbReference type="PANTHER" id="PTHR31708">
    <property type="entry name" value="ABPBG26-RELATED"/>
    <property type="match status" value="1"/>
</dbReference>
<dbReference type="RefSeq" id="XP_021022328.1">
    <property type="nucleotide sequence ID" value="XM_021166669.1"/>
</dbReference>
<gene>
    <name evidence="4" type="primary">LOC110297722</name>
</gene>
<name>A0A6P5Q6A4_MUSCR</name>
<dbReference type="InterPro" id="IPR035960">
    <property type="entry name" value="Secretoglobin_sf"/>
</dbReference>
<dbReference type="Pfam" id="PF09252">
    <property type="entry name" value="Feld-I_B"/>
    <property type="match status" value="1"/>
</dbReference>
<sequence length="118" mass="13579">MKGTLLLLVLLVTGELGFQTTEACLPFFGVYLGVVSGYRFWLHKELAAFHTTVEAKKKKKKKKVFEKIQDCYEEAGLKAKTQDMKFMAAILFSPEFKSYYTKEVLMNILVKFSKKLTH</sequence>
<dbReference type="Proteomes" id="UP000515126">
    <property type="component" value="Chromosome 7"/>
</dbReference>
<dbReference type="PANTHER" id="PTHR31708:SF2">
    <property type="entry name" value="SECRETOGLOBIN FAMILY 2B MEMBER 2"/>
    <property type="match status" value="1"/>
</dbReference>
<dbReference type="SUPFAM" id="SSF48201">
    <property type="entry name" value="Uteroglobin-like"/>
    <property type="match status" value="1"/>
</dbReference>
<feature type="signal peptide" evidence="2">
    <location>
        <begin position="1"/>
        <end position="23"/>
    </location>
</feature>
<dbReference type="InterPro" id="IPR053723">
    <property type="entry name" value="Secretoglobin_Domain_sf"/>
</dbReference>
<evidence type="ECO:0000256" key="2">
    <source>
        <dbReference type="SAM" id="SignalP"/>
    </source>
</evidence>